<evidence type="ECO:0000313" key="6">
    <source>
        <dbReference type="EMBL" id="TDR55521.1"/>
    </source>
</evidence>
<dbReference type="Pfam" id="PF01613">
    <property type="entry name" value="Flavin_Reduct"/>
    <property type="match status" value="1"/>
</dbReference>
<dbReference type="SMART" id="SM00903">
    <property type="entry name" value="Flavin_Reduct"/>
    <property type="match status" value="1"/>
</dbReference>
<dbReference type="InterPro" id="IPR002563">
    <property type="entry name" value="Flavin_Rdtase-like_dom"/>
</dbReference>
<accession>A0A4R6ZS44</accession>
<reference evidence="6 7" key="1">
    <citation type="submission" date="2019-03" db="EMBL/GenBank/DDBJ databases">
        <title>Genomic Encyclopedia of Type Strains, Phase III (KMG-III): the genomes of soil and plant-associated and newly described type strains.</title>
        <authorList>
            <person name="Whitman W."/>
        </authorList>
    </citation>
    <scope>NUCLEOTIDE SEQUENCE [LARGE SCALE GENOMIC DNA]</scope>
    <source>
        <strain evidence="6 7">CECT 7972</strain>
    </source>
</reference>
<keyword evidence="7" id="KW-1185">Reference proteome</keyword>
<keyword evidence="2" id="KW-0285">Flavoprotein</keyword>
<organism evidence="6 7">
    <name type="scientific">Listeria rocourtiae</name>
    <dbReference type="NCBI Taxonomy" id="647910"/>
    <lineage>
        <taxon>Bacteria</taxon>
        <taxon>Bacillati</taxon>
        <taxon>Bacillota</taxon>
        <taxon>Bacilli</taxon>
        <taxon>Bacillales</taxon>
        <taxon>Listeriaceae</taxon>
        <taxon>Listeria</taxon>
    </lineage>
</organism>
<dbReference type="Gene3D" id="2.30.110.10">
    <property type="entry name" value="Electron Transport, Fmn-binding Protein, Chain A"/>
    <property type="match status" value="1"/>
</dbReference>
<keyword evidence="3" id="KW-0288">FMN</keyword>
<evidence type="ECO:0000256" key="2">
    <source>
        <dbReference type="ARBA" id="ARBA00022630"/>
    </source>
</evidence>
<dbReference type="SUPFAM" id="SSF50475">
    <property type="entry name" value="FMN-binding split barrel"/>
    <property type="match status" value="1"/>
</dbReference>
<evidence type="ECO:0000256" key="1">
    <source>
        <dbReference type="ARBA" id="ARBA00001917"/>
    </source>
</evidence>
<dbReference type="STRING" id="1265846.PROCOU_06373"/>
<proteinExistence type="inferred from homology"/>
<dbReference type="InterPro" id="IPR012349">
    <property type="entry name" value="Split_barrel_FMN-bd"/>
</dbReference>
<feature type="domain" description="Flavin reductase like" evidence="5">
    <location>
        <begin position="27"/>
        <end position="184"/>
    </location>
</feature>
<dbReference type="GO" id="GO:0016646">
    <property type="term" value="F:oxidoreductase activity, acting on the CH-NH group of donors, NAD or NADP as acceptor"/>
    <property type="evidence" value="ECO:0007669"/>
    <property type="project" value="UniProtKB-ARBA"/>
</dbReference>
<comment type="similarity">
    <text evidence="4">Belongs to the flavoredoxin family.</text>
</comment>
<comment type="caution">
    <text evidence="6">The sequence shown here is derived from an EMBL/GenBank/DDBJ whole genome shotgun (WGS) entry which is preliminary data.</text>
</comment>
<dbReference type="PANTHER" id="PTHR33798">
    <property type="entry name" value="FLAVOPROTEIN OXYGENASE"/>
    <property type="match status" value="1"/>
</dbReference>
<evidence type="ECO:0000256" key="4">
    <source>
        <dbReference type="ARBA" id="ARBA00038054"/>
    </source>
</evidence>
<name>A0A4R6ZS44_9LIST</name>
<comment type="cofactor">
    <cofactor evidence="1">
        <name>FMN</name>
        <dbReference type="ChEBI" id="CHEBI:58210"/>
    </cofactor>
</comment>
<sequence length="212" mass="23538">MIGMWRNMIRLDANVMSPQDNYKFLSGAIIPRPIAFVTTLTKNGVLNAAPFSFFNVVSSNPPIVSLAIQRENGLMKDTARNIVSTGEMVIQLVDEDLTAEMNKTAARLAPEENELDTTNLTTILSEKVSVPAIKEAKIRMEAKLFQHVPISNDAGDIVTDLILARVLLYHADETVFDEDKQYVLTDELKSVARLAGNNYAKLGESFIIERPK</sequence>
<evidence type="ECO:0000259" key="5">
    <source>
        <dbReference type="SMART" id="SM00903"/>
    </source>
</evidence>
<dbReference type="GO" id="GO:0010181">
    <property type="term" value="F:FMN binding"/>
    <property type="evidence" value="ECO:0007669"/>
    <property type="project" value="InterPro"/>
</dbReference>
<gene>
    <name evidence="6" type="ORF">DFP96_101458</name>
</gene>
<dbReference type="Proteomes" id="UP000295558">
    <property type="component" value="Unassembled WGS sequence"/>
</dbReference>
<dbReference type="AlphaFoldDB" id="A0A4R6ZS44"/>
<dbReference type="PANTHER" id="PTHR33798:SF5">
    <property type="entry name" value="FLAVIN REDUCTASE LIKE DOMAIN-CONTAINING PROTEIN"/>
    <property type="match status" value="1"/>
</dbReference>
<protein>
    <submittedName>
        <fullName evidence="6">Flavin reductase (DIM6/NTAB) family NADH-FMN oxidoreductase RutF</fullName>
    </submittedName>
</protein>
<evidence type="ECO:0000313" key="7">
    <source>
        <dbReference type="Proteomes" id="UP000295558"/>
    </source>
</evidence>
<dbReference type="EMBL" id="SNZK01000001">
    <property type="protein sequence ID" value="TDR55521.1"/>
    <property type="molecule type" value="Genomic_DNA"/>
</dbReference>
<evidence type="ECO:0000256" key="3">
    <source>
        <dbReference type="ARBA" id="ARBA00022643"/>
    </source>
</evidence>